<accession>A0A0H2RHD7</accession>
<dbReference type="GO" id="GO:0016705">
    <property type="term" value="F:oxidoreductase activity, acting on paired donors, with incorporation or reduction of molecular oxygen"/>
    <property type="evidence" value="ECO:0007669"/>
    <property type="project" value="InterPro"/>
</dbReference>
<evidence type="ECO:0000259" key="14">
    <source>
        <dbReference type="Pfam" id="PF05699"/>
    </source>
</evidence>
<dbReference type="Proteomes" id="UP000053477">
    <property type="component" value="Unassembled WGS sequence"/>
</dbReference>
<dbReference type="AlphaFoldDB" id="A0A0H2RHD7"/>
<protein>
    <submittedName>
        <fullName evidence="15">Cytochrome P450</fullName>
    </submittedName>
</protein>
<dbReference type="PRINTS" id="PR00463">
    <property type="entry name" value="EP450I"/>
</dbReference>
<feature type="region of interest" description="Disordered" evidence="13">
    <location>
        <begin position="327"/>
        <end position="356"/>
    </location>
</feature>
<dbReference type="SUPFAM" id="SSF53098">
    <property type="entry name" value="Ribonuclease H-like"/>
    <property type="match status" value="1"/>
</dbReference>
<keyword evidence="10" id="KW-0408">Iron</keyword>
<evidence type="ECO:0000256" key="4">
    <source>
        <dbReference type="ARBA" id="ARBA00010617"/>
    </source>
</evidence>
<dbReference type="GO" id="GO:0004497">
    <property type="term" value="F:monooxygenase activity"/>
    <property type="evidence" value="ECO:0007669"/>
    <property type="project" value="UniProtKB-KW"/>
</dbReference>
<dbReference type="GO" id="GO:0016020">
    <property type="term" value="C:membrane"/>
    <property type="evidence" value="ECO:0007669"/>
    <property type="project" value="UniProtKB-SubCell"/>
</dbReference>
<keyword evidence="16" id="KW-1185">Reference proteome</keyword>
<reference evidence="15 16" key="1">
    <citation type="submission" date="2015-04" db="EMBL/GenBank/DDBJ databases">
        <title>Complete genome sequence of Schizopora paradoxa KUC8140, a cosmopolitan wood degrader in East Asia.</title>
        <authorList>
            <consortium name="DOE Joint Genome Institute"/>
            <person name="Min B."/>
            <person name="Park H."/>
            <person name="Jang Y."/>
            <person name="Kim J.-J."/>
            <person name="Kim K.H."/>
            <person name="Pangilinan J."/>
            <person name="Lipzen A."/>
            <person name="Riley R."/>
            <person name="Grigoriev I.V."/>
            <person name="Spatafora J.W."/>
            <person name="Choi I.-G."/>
        </authorList>
    </citation>
    <scope>NUCLEOTIDE SEQUENCE [LARGE SCALE GENOMIC DNA]</scope>
    <source>
        <strain evidence="15 16">KUC8140</strain>
    </source>
</reference>
<evidence type="ECO:0000256" key="8">
    <source>
        <dbReference type="ARBA" id="ARBA00022989"/>
    </source>
</evidence>
<dbReference type="GO" id="GO:0046983">
    <property type="term" value="F:protein dimerization activity"/>
    <property type="evidence" value="ECO:0007669"/>
    <property type="project" value="InterPro"/>
</dbReference>
<dbReference type="GO" id="GO:0005506">
    <property type="term" value="F:iron ion binding"/>
    <property type="evidence" value="ECO:0007669"/>
    <property type="project" value="InterPro"/>
</dbReference>
<evidence type="ECO:0000313" key="16">
    <source>
        <dbReference type="Proteomes" id="UP000053477"/>
    </source>
</evidence>
<keyword evidence="5" id="KW-0349">Heme</keyword>
<dbReference type="OrthoDB" id="3243659at2759"/>
<evidence type="ECO:0000256" key="3">
    <source>
        <dbReference type="ARBA" id="ARBA00005179"/>
    </source>
</evidence>
<dbReference type="PANTHER" id="PTHR46300">
    <property type="entry name" value="P450, PUTATIVE (EUROFUNG)-RELATED-RELATED"/>
    <property type="match status" value="1"/>
</dbReference>
<sequence>MTLHANGPGKSSTFVMLLRALETKDYFKKFIKALAKSEKDASKREKIKNLRVSEDEWTTIGKMCALLEFADDAQHAFSSDNQPTLHKALPVLEELHKEWESRIDNPAYHEFEDALRAGCEKVDEYYRKTADSDALTFSMLLNPTQKGEYFKKYWGEELALDAEARAEEIFSIRWKELHENGAPLAASQTTNTVRKAKKQKLSDLYDGISASSSTTSNRAGFATPSQSERKPWLADFRKYLDAKFDMHEDQSIVEWWGLHADDYPVWASLARDYLAIMASSVSSERAFSSAGITISKRRNRLNFDIVEALQSLKSAISSKVLARPAEPSKSLEEELNDELKAEQLESSGEGSSDGKVALDDDAIKESDLQFLIVLGTDSEEEYRKQSYGHRLPFPPGPPRLPIIGNLHQMASTRLWEKAANWSTHYGDLIYVENVGIPILIINSFETASELLVKRSSIYSSRPYITMFNELQGLGWITSMKPYGETLRKHRAYLHRFFQTSETLNYLEIQERECCVMLYGILNTPENYGEHVRRFTGAVIMRNVYGYEVQGDADPLVDLGEKVVRIAGESLNYIFLDFVPWLKYIPEGIPGINFPRKAREGRRVQEDFKAKSYGVAKKHFIEGTVKECMTSVLLGENAQEDGSFQDESNISGAANTAFLGGNDTSVTAIMTFVLAILKNPEKQRRAQDEVYPHGLVFKYRGSPTPTLFK</sequence>
<evidence type="ECO:0000256" key="2">
    <source>
        <dbReference type="ARBA" id="ARBA00004370"/>
    </source>
</evidence>
<keyword evidence="9" id="KW-0560">Oxidoreductase</keyword>
<evidence type="ECO:0000256" key="10">
    <source>
        <dbReference type="ARBA" id="ARBA00023004"/>
    </source>
</evidence>
<dbReference type="PANTHER" id="PTHR46300:SF2">
    <property type="entry name" value="CYTOCHROME P450 MONOOXYGENASE ALNH-RELATED"/>
    <property type="match status" value="1"/>
</dbReference>
<evidence type="ECO:0000256" key="6">
    <source>
        <dbReference type="ARBA" id="ARBA00022692"/>
    </source>
</evidence>
<feature type="compositionally biased region" description="Basic and acidic residues" evidence="13">
    <location>
        <begin position="329"/>
        <end position="343"/>
    </location>
</feature>
<dbReference type="EMBL" id="KQ086611">
    <property type="protein sequence ID" value="KLO04286.1"/>
    <property type="molecule type" value="Genomic_DNA"/>
</dbReference>
<dbReference type="Gene3D" id="1.10.630.10">
    <property type="entry name" value="Cytochrome P450"/>
    <property type="match status" value="1"/>
</dbReference>
<comment type="subcellular location">
    <subcellularLocation>
        <location evidence="2">Membrane</location>
    </subcellularLocation>
</comment>
<feature type="domain" description="HAT C-terminal dimerisation" evidence="14">
    <location>
        <begin position="237"/>
        <end position="315"/>
    </location>
</feature>
<keyword evidence="7" id="KW-0479">Metal-binding</keyword>
<dbReference type="InterPro" id="IPR008906">
    <property type="entry name" value="HATC_C_dom"/>
</dbReference>
<evidence type="ECO:0000256" key="12">
    <source>
        <dbReference type="ARBA" id="ARBA00023136"/>
    </source>
</evidence>
<evidence type="ECO:0000256" key="5">
    <source>
        <dbReference type="ARBA" id="ARBA00022617"/>
    </source>
</evidence>
<evidence type="ECO:0000313" key="15">
    <source>
        <dbReference type="EMBL" id="KLO04286.1"/>
    </source>
</evidence>
<comment type="pathway">
    <text evidence="3">Secondary metabolite biosynthesis.</text>
</comment>
<dbReference type="InterPro" id="IPR036396">
    <property type="entry name" value="Cyt_P450_sf"/>
</dbReference>
<dbReference type="InterPro" id="IPR050364">
    <property type="entry name" value="Cytochrome_P450_fung"/>
</dbReference>
<evidence type="ECO:0000256" key="9">
    <source>
        <dbReference type="ARBA" id="ARBA00023002"/>
    </source>
</evidence>
<dbReference type="Pfam" id="PF05699">
    <property type="entry name" value="Dimer_Tnp_hAT"/>
    <property type="match status" value="1"/>
</dbReference>
<dbReference type="InParanoid" id="A0A0H2RHD7"/>
<dbReference type="InterPro" id="IPR002401">
    <property type="entry name" value="Cyt_P450_E_grp-I"/>
</dbReference>
<comment type="cofactor">
    <cofactor evidence="1">
        <name>heme</name>
        <dbReference type="ChEBI" id="CHEBI:30413"/>
    </cofactor>
</comment>
<dbReference type="STRING" id="27342.A0A0H2RHD7"/>
<dbReference type="SUPFAM" id="SSF48264">
    <property type="entry name" value="Cytochrome P450"/>
    <property type="match status" value="1"/>
</dbReference>
<comment type="similarity">
    <text evidence="4">Belongs to the cytochrome P450 family.</text>
</comment>
<dbReference type="InterPro" id="IPR012337">
    <property type="entry name" value="RNaseH-like_sf"/>
</dbReference>
<dbReference type="GO" id="GO:0020037">
    <property type="term" value="F:heme binding"/>
    <property type="evidence" value="ECO:0007669"/>
    <property type="project" value="InterPro"/>
</dbReference>
<dbReference type="Pfam" id="PF00067">
    <property type="entry name" value="p450"/>
    <property type="match status" value="1"/>
</dbReference>
<evidence type="ECO:0000256" key="13">
    <source>
        <dbReference type="SAM" id="MobiDB-lite"/>
    </source>
</evidence>
<gene>
    <name evidence="15" type="ORF">SCHPADRAFT_947819</name>
</gene>
<keyword evidence="12" id="KW-0472">Membrane</keyword>
<evidence type="ECO:0000256" key="11">
    <source>
        <dbReference type="ARBA" id="ARBA00023033"/>
    </source>
</evidence>
<organism evidence="15 16">
    <name type="scientific">Schizopora paradoxa</name>
    <dbReference type="NCBI Taxonomy" id="27342"/>
    <lineage>
        <taxon>Eukaryota</taxon>
        <taxon>Fungi</taxon>
        <taxon>Dikarya</taxon>
        <taxon>Basidiomycota</taxon>
        <taxon>Agaricomycotina</taxon>
        <taxon>Agaricomycetes</taxon>
        <taxon>Hymenochaetales</taxon>
        <taxon>Schizoporaceae</taxon>
        <taxon>Schizopora</taxon>
    </lineage>
</organism>
<keyword evidence="6" id="KW-0812">Transmembrane</keyword>
<evidence type="ECO:0000256" key="1">
    <source>
        <dbReference type="ARBA" id="ARBA00001971"/>
    </source>
</evidence>
<keyword evidence="8" id="KW-1133">Transmembrane helix</keyword>
<evidence type="ECO:0000256" key="7">
    <source>
        <dbReference type="ARBA" id="ARBA00022723"/>
    </source>
</evidence>
<proteinExistence type="inferred from homology"/>
<name>A0A0H2RHD7_9AGAM</name>
<keyword evidence="11" id="KW-0503">Monooxygenase</keyword>
<dbReference type="InterPro" id="IPR001128">
    <property type="entry name" value="Cyt_P450"/>
</dbReference>